<evidence type="ECO:0000313" key="1">
    <source>
        <dbReference type="EMBL" id="EAY21940.1"/>
    </source>
</evidence>
<gene>
    <name evidence="1" type="ORF">TVAG_250000</name>
</gene>
<dbReference type="RefSeq" id="XP_001582926.1">
    <property type="nucleotide sequence ID" value="XM_001582876.1"/>
</dbReference>
<name>A2DCK3_TRIV3</name>
<dbReference type="EMBL" id="DS113187">
    <property type="protein sequence ID" value="EAY21940.1"/>
    <property type="molecule type" value="Genomic_DNA"/>
</dbReference>
<protein>
    <submittedName>
        <fullName evidence="1">Uncharacterized protein</fullName>
    </submittedName>
</protein>
<sequence>MDFYDEIRQCFDHILDKTSSKEEFERITTIFKTESGKELYLIVAEWLSEHDEIGFEAFRQFSILFRLHLDGLRKANKFIMNEYLDVLYIRCMKYTEEQIVQIYNVFNTPFMEEATQPYLYFMISIAPTIQQEIASQITKPEDIFSDLPYCMQISIARAAVFNPQQFRSYGLERLATLLLNNTRTCYKEDGITLCSQIKSPENAIKLFNNAISAAPYLCSAQSAKKGWEICLLMLHNMTTEDRFHSIRISFENKNITDSARISLTNELIKQIRNGQGTIFRSPSVIQIAALICNPSILSSPVTHSEVVISIFAFLTFIVTLERKYRCFMLLGCPSEKELRNSIEITKKGINESEKQNNRPKEEILKNMKKSNFGENMTMDDVEKAVKSTQIIIARIKFAISEFESILN</sequence>
<reference evidence="1" key="2">
    <citation type="journal article" date="2007" name="Science">
        <title>Draft genome sequence of the sexually transmitted pathogen Trichomonas vaginalis.</title>
        <authorList>
            <person name="Carlton J.M."/>
            <person name="Hirt R.P."/>
            <person name="Silva J.C."/>
            <person name="Delcher A.L."/>
            <person name="Schatz M."/>
            <person name="Zhao Q."/>
            <person name="Wortman J.R."/>
            <person name="Bidwell S.L."/>
            <person name="Alsmark U.C.M."/>
            <person name="Besteiro S."/>
            <person name="Sicheritz-Ponten T."/>
            <person name="Noel C.J."/>
            <person name="Dacks J.B."/>
            <person name="Foster P.G."/>
            <person name="Simillion C."/>
            <person name="Van de Peer Y."/>
            <person name="Miranda-Saavedra D."/>
            <person name="Barton G.J."/>
            <person name="Westrop G.D."/>
            <person name="Mueller S."/>
            <person name="Dessi D."/>
            <person name="Fiori P.L."/>
            <person name="Ren Q."/>
            <person name="Paulsen I."/>
            <person name="Zhang H."/>
            <person name="Bastida-Corcuera F.D."/>
            <person name="Simoes-Barbosa A."/>
            <person name="Brown M.T."/>
            <person name="Hayes R.D."/>
            <person name="Mukherjee M."/>
            <person name="Okumura C.Y."/>
            <person name="Schneider R."/>
            <person name="Smith A.J."/>
            <person name="Vanacova S."/>
            <person name="Villalvazo M."/>
            <person name="Haas B.J."/>
            <person name="Pertea M."/>
            <person name="Feldblyum T.V."/>
            <person name="Utterback T.R."/>
            <person name="Shu C.L."/>
            <person name="Osoegawa K."/>
            <person name="de Jong P.J."/>
            <person name="Hrdy I."/>
            <person name="Horvathova L."/>
            <person name="Zubacova Z."/>
            <person name="Dolezal P."/>
            <person name="Malik S.B."/>
            <person name="Logsdon J.M. Jr."/>
            <person name="Henze K."/>
            <person name="Gupta A."/>
            <person name="Wang C.C."/>
            <person name="Dunne R.L."/>
            <person name="Upcroft J.A."/>
            <person name="Upcroft P."/>
            <person name="White O."/>
            <person name="Salzberg S.L."/>
            <person name="Tang P."/>
            <person name="Chiu C.-H."/>
            <person name="Lee Y.-S."/>
            <person name="Embley T.M."/>
            <person name="Coombs G.H."/>
            <person name="Mottram J.C."/>
            <person name="Tachezy J."/>
            <person name="Fraser-Liggett C.M."/>
            <person name="Johnson P.J."/>
        </authorList>
    </citation>
    <scope>NUCLEOTIDE SEQUENCE [LARGE SCALE GENOMIC DNA]</scope>
    <source>
        <strain evidence="1">G3</strain>
    </source>
</reference>
<dbReference type="OrthoDB" id="10591831at2759"/>
<dbReference type="InParanoid" id="A2DCK3"/>
<dbReference type="AlphaFoldDB" id="A2DCK3"/>
<evidence type="ECO:0000313" key="2">
    <source>
        <dbReference type="Proteomes" id="UP000001542"/>
    </source>
</evidence>
<accession>A2DCK3</accession>
<dbReference type="KEGG" id="tva:5467492"/>
<organism evidence="1 2">
    <name type="scientific">Trichomonas vaginalis (strain ATCC PRA-98 / G3)</name>
    <dbReference type="NCBI Taxonomy" id="412133"/>
    <lineage>
        <taxon>Eukaryota</taxon>
        <taxon>Metamonada</taxon>
        <taxon>Parabasalia</taxon>
        <taxon>Trichomonadida</taxon>
        <taxon>Trichomonadidae</taxon>
        <taxon>Trichomonas</taxon>
    </lineage>
</organism>
<reference evidence="1" key="1">
    <citation type="submission" date="2006-10" db="EMBL/GenBank/DDBJ databases">
        <authorList>
            <person name="Amadeo P."/>
            <person name="Zhao Q."/>
            <person name="Wortman J."/>
            <person name="Fraser-Liggett C."/>
            <person name="Carlton J."/>
        </authorList>
    </citation>
    <scope>NUCLEOTIDE SEQUENCE</scope>
    <source>
        <strain evidence="1">G3</strain>
    </source>
</reference>
<dbReference type="VEuPathDB" id="TrichDB:TVAG_250000"/>
<dbReference type="VEuPathDB" id="TrichDB:TVAGG3_0956350"/>
<proteinExistence type="predicted"/>
<keyword evidence="2" id="KW-1185">Reference proteome</keyword>
<dbReference type="Proteomes" id="UP000001542">
    <property type="component" value="Unassembled WGS sequence"/>
</dbReference>